<dbReference type="Proteomes" id="UP000518266">
    <property type="component" value="Unassembled WGS sequence"/>
</dbReference>
<dbReference type="OrthoDB" id="8942652at2759"/>
<dbReference type="AlphaFoldDB" id="A0A7J5X7I6"/>
<evidence type="ECO:0000313" key="1">
    <source>
        <dbReference type="EMBL" id="KAF3832954.1"/>
    </source>
</evidence>
<reference evidence="1 2" key="1">
    <citation type="submission" date="2020-03" db="EMBL/GenBank/DDBJ databases">
        <title>Dissostichus mawsoni Genome sequencing and assembly.</title>
        <authorList>
            <person name="Park H."/>
        </authorList>
    </citation>
    <scope>NUCLEOTIDE SEQUENCE [LARGE SCALE GENOMIC DNA]</scope>
    <source>
        <strain evidence="1">DM0001</strain>
        <tissue evidence="1">Muscle</tissue>
    </source>
</reference>
<gene>
    <name evidence="1" type="ORF">F7725_026619</name>
</gene>
<name>A0A7J5X7I6_DISMA</name>
<dbReference type="EMBL" id="JAAKFY010000027">
    <property type="protein sequence ID" value="KAF3832954.1"/>
    <property type="molecule type" value="Genomic_DNA"/>
</dbReference>
<accession>A0A7J5X7I6</accession>
<proteinExistence type="predicted"/>
<organism evidence="1 2">
    <name type="scientific">Dissostichus mawsoni</name>
    <name type="common">Antarctic cod</name>
    <dbReference type="NCBI Taxonomy" id="36200"/>
    <lineage>
        <taxon>Eukaryota</taxon>
        <taxon>Metazoa</taxon>
        <taxon>Chordata</taxon>
        <taxon>Craniata</taxon>
        <taxon>Vertebrata</taxon>
        <taxon>Euteleostomi</taxon>
        <taxon>Actinopterygii</taxon>
        <taxon>Neopterygii</taxon>
        <taxon>Teleostei</taxon>
        <taxon>Neoteleostei</taxon>
        <taxon>Acanthomorphata</taxon>
        <taxon>Eupercaria</taxon>
        <taxon>Perciformes</taxon>
        <taxon>Notothenioidei</taxon>
        <taxon>Nototheniidae</taxon>
        <taxon>Dissostichus</taxon>
    </lineage>
</organism>
<keyword evidence="2" id="KW-1185">Reference proteome</keyword>
<sequence length="143" mass="16374">MVGSNLAWELEGSRFESNMKSGLVLVLHLGTLYWSGCFAMTHRISIPTEYSLLVISHKPAGEKALENLQREKVKTMNTCISSRQHLTAQMELLQSLSKLTPEERKAKVRRQMCVELKVVEMERRPTALETLANSERDREETKK</sequence>
<comment type="caution">
    <text evidence="1">The sequence shown here is derived from an EMBL/GenBank/DDBJ whole genome shotgun (WGS) entry which is preliminary data.</text>
</comment>
<evidence type="ECO:0000313" key="2">
    <source>
        <dbReference type="Proteomes" id="UP000518266"/>
    </source>
</evidence>
<protein>
    <submittedName>
        <fullName evidence="1">Uncharacterized protein</fullName>
    </submittedName>
</protein>